<dbReference type="STRING" id="1798513.A3A40_00585"/>
<comment type="caution">
    <text evidence="1">The sequence shown here is derived from an EMBL/GenBank/DDBJ whole genome shotgun (WGS) entry which is preliminary data.</text>
</comment>
<accession>A0A1F6EK36</accession>
<dbReference type="AlphaFoldDB" id="A0A1F6EK36"/>
<reference evidence="1 2" key="1">
    <citation type="journal article" date="2016" name="Nat. Commun.">
        <title>Thousands of microbial genomes shed light on interconnected biogeochemical processes in an aquifer system.</title>
        <authorList>
            <person name="Anantharaman K."/>
            <person name="Brown C.T."/>
            <person name="Hug L.A."/>
            <person name="Sharon I."/>
            <person name="Castelle C.J."/>
            <person name="Probst A.J."/>
            <person name="Thomas B.C."/>
            <person name="Singh A."/>
            <person name="Wilkins M.J."/>
            <person name="Karaoz U."/>
            <person name="Brodie E.L."/>
            <person name="Williams K.H."/>
            <person name="Hubbard S.S."/>
            <person name="Banfield J.F."/>
        </authorList>
    </citation>
    <scope>NUCLEOTIDE SEQUENCE [LARGE SCALE GENOMIC DNA]</scope>
</reference>
<evidence type="ECO:0000313" key="2">
    <source>
        <dbReference type="Proteomes" id="UP000178427"/>
    </source>
</evidence>
<dbReference type="EMBL" id="MFMA01000016">
    <property type="protein sequence ID" value="OGG73996.1"/>
    <property type="molecule type" value="Genomic_DNA"/>
</dbReference>
<proteinExistence type="predicted"/>
<protein>
    <submittedName>
        <fullName evidence="1">Uncharacterized protein</fullName>
    </submittedName>
</protein>
<dbReference type="SUPFAM" id="SSF53756">
    <property type="entry name" value="UDP-Glycosyltransferase/glycogen phosphorylase"/>
    <property type="match status" value="1"/>
</dbReference>
<sequence>MNESKKHLFIIYELEHLPVLEKRLAAGEKFEVVALDWEIELELKNRGIPHVPLRQVAKSPEGERGPVEFTRKLARTWYRKKEFAFFAHDGILLGEPYEMPFLYYFQMLYYHLSVIGQVLERLRPSRVVIPESFRYVPKTALPTEAPFVQIPFAVARHLAQMCGLECEVIEVPATYRHRGERQAIVRGIKERLVRAVTVVVNAAVSLRRPRAIRLFATDPWSRIAPFVRAMPDLEVVMSRRREIWSMKGDVWRSRARFHHRLDFADARERTIAHEKTREFIRAFEALGERPEVAKAFVYNGISLWKVAREALKAVIASGEDMVHTIESTKRLFSRRRINCVLLFTSVKGYNNIIARVAEQAGIPCIDLQHALAPMDLNHPYSRLSAHYLASYGPHMAKQYETFGVDASRIIPIGSPRFDAYATPLPEVEQAALRKKLGLHSSAPTALLGIPFLFPQLDYYGFTSYTARDIIEDLAFLARENKNVQYLLRPKPGKDRYSFYNRKETLDLFGPDAHMAQFDNLRALIELSTIVVSMNSTLLLETLILHRPVILYLPLTLDHDFDAWETAGALRIARDRTDLMRHFQELSSLEVRQKQVRRADEFMKEQFCFDGQSKDRMTAFLRKIVAERQRR</sequence>
<gene>
    <name evidence="1" type="ORF">A3A40_00585</name>
</gene>
<organism evidence="1 2">
    <name type="scientific">Candidatus Kaiserbacteria bacterium RIFCSPLOWO2_01_FULL_54_20</name>
    <dbReference type="NCBI Taxonomy" id="1798513"/>
    <lineage>
        <taxon>Bacteria</taxon>
        <taxon>Candidatus Kaiseribacteriota</taxon>
    </lineage>
</organism>
<dbReference type="Proteomes" id="UP000178427">
    <property type="component" value="Unassembled WGS sequence"/>
</dbReference>
<name>A0A1F6EK36_9BACT</name>
<evidence type="ECO:0000313" key="1">
    <source>
        <dbReference type="EMBL" id="OGG73996.1"/>
    </source>
</evidence>